<keyword evidence="3" id="KW-1185">Reference proteome</keyword>
<sequence>MFDRPLKILIVLPLYGGSLPIGYYCADALKKLGHHVELFEAPEFLQAHTALRSLNISQEKLNILEQNFVQLISQAIYAQTEENKPDLVLAMAQAPINKILLKKLKQDNIVTAMWFVEDHQVFPYWQLYAPLYDYFFVIQKEPFLQQLQNDKNIKALYLPLAADPDFHKKQTLTSEEEKFYQADIAFMGAGYPNRRIAFRTLLKYDFKIWGSDWEGDELLARYVQKNGQRISPEESLKIYSATKINLNLHSSIHANKLVSHGDFVNPRTFELAAMGVFQLVDKRQLMPEHFTCSSLKNPREDAELAVFDSMEELQENILFYLKHPDLREKIAQNAQKRVTSEHTYIHRMKTLLQHIKENSQDFPKKTAEFQWDDAITPETREEITALLQELNLAPNVDFETVIQCLRKKNTVLTPTETALLFLSEWKKFYNA</sequence>
<proteinExistence type="predicted"/>
<dbReference type="Proteomes" id="UP001058120">
    <property type="component" value="Chromosome"/>
</dbReference>
<feature type="domain" description="Spore protein YkvP/CgeB glycosyl transferase-like" evidence="1">
    <location>
        <begin position="197"/>
        <end position="353"/>
    </location>
</feature>
<reference evidence="2" key="1">
    <citation type="submission" date="2020-12" db="EMBL/GenBank/DDBJ databases">
        <title>Taurinivorans muris gen. nov., sp. nov., fundamental and realized metabolic niche of a ubiquitous sulfidogenic bacterium in the murine intestine.</title>
        <authorList>
            <person name="Ye H."/>
            <person name="Hanson B.T."/>
            <person name="Loy A."/>
        </authorList>
    </citation>
    <scope>NUCLEOTIDE SEQUENCE</scope>
    <source>
        <strain evidence="2">LT0009</strain>
    </source>
</reference>
<accession>A0ABY5Y4L6</accession>
<organism evidence="2 3">
    <name type="scientific">Taurinivorans muris</name>
    <dbReference type="NCBI Taxonomy" id="2787751"/>
    <lineage>
        <taxon>Bacteria</taxon>
        <taxon>Pseudomonadati</taxon>
        <taxon>Thermodesulfobacteriota</taxon>
        <taxon>Desulfovibrionia</taxon>
        <taxon>Desulfovibrionales</taxon>
        <taxon>Desulfovibrionaceae</taxon>
        <taxon>Taurinivorans</taxon>
    </lineage>
</organism>
<evidence type="ECO:0000259" key="1">
    <source>
        <dbReference type="Pfam" id="PF13524"/>
    </source>
</evidence>
<dbReference type="Pfam" id="PF13524">
    <property type="entry name" value="Glyco_trans_1_2"/>
    <property type="match status" value="1"/>
</dbReference>
<dbReference type="EMBL" id="CP065938">
    <property type="protein sequence ID" value="UWX06504.1"/>
    <property type="molecule type" value="Genomic_DNA"/>
</dbReference>
<name>A0ABY5Y4L6_9BACT</name>
<evidence type="ECO:0000313" key="2">
    <source>
        <dbReference type="EMBL" id="UWX06504.1"/>
    </source>
</evidence>
<evidence type="ECO:0000313" key="3">
    <source>
        <dbReference type="Proteomes" id="UP001058120"/>
    </source>
</evidence>
<dbReference type="InterPro" id="IPR055259">
    <property type="entry name" value="YkvP/CgeB_Glyco_trans-like"/>
</dbReference>
<gene>
    <name evidence="2" type="ORF">JBF11_04115</name>
</gene>
<dbReference type="RefSeq" id="WP_334316116.1">
    <property type="nucleotide sequence ID" value="NZ_CP065938.1"/>
</dbReference>
<protein>
    <submittedName>
        <fullName evidence="2">Glycosyltransferase</fullName>
    </submittedName>
</protein>